<sequence length="440" mass="51480">MKRNKSYIYKYLLTIILLLILTSCTSPSLKLNLKKSDKYRLIWNDNPMNTMTVAWNQYQGTALLHYGLTLKTKQKATVVRKTEYRGMNNHFVRLKSLKADSKYYFKICTENDCSKTMYFKTAPSNNEAFTFVAGGDSRTIPRGRIRGNILISKIRPLFIAHGGDYTAEGTSNEWKRWLDEWQQTISDDGRIYPLLLTHGNHENRDAHMLNKLFDVPNKDVYSKIDFNFLSLYTLNTELEHGVGYYDMVSKEKWRHHKRWDKQTKWLKETLEKDVKPWKVLSYHRPLRPHKKSKSEGRLRYLDWSPLFYKHGVQLAIECDSHLVKYTHPLKPDLFGDEGFVIDKEKGTTFIGEGSWGAPTRNNDDNKSWTLDSAKFWQFKLITASPESLKIRTVKFGDEETEYNPNEVEALTQKEQDSNPRAIPKNLDLWDSKVGKVLELK</sequence>
<evidence type="ECO:0000259" key="3">
    <source>
        <dbReference type="Pfam" id="PF00149"/>
    </source>
</evidence>
<dbReference type="Gene3D" id="3.60.21.10">
    <property type="match status" value="1"/>
</dbReference>
<dbReference type="InterPro" id="IPR015914">
    <property type="entry name" value="PAPs_N"/>
</dbReference>
<dbReference type="PROSITE" id="PS51257">
    <property type="entry name" value="PROKAR_LIPOPROTEIN"/>
    <property type="match status" value="1"/>
</dbReference>
<evidence type="ECO:0000256" key="2">
    <source>
        <dbReference type="SAM" id="MobiDB-lite"/>
    </source>
</evidence>
<feature type="domain" description="Calcineurin-like phosphoesterase" evidence="3">
    <location>
        <begin position="152"/>
        <end position="315"/>
    </location>
</feature>
<dbReference type="InterPro" id="IPR004843">
    <property type="entry name" value="Calcineurin-like_PHP"/>
</dbReference>
<accession>A0A6S6TSC8</accession>
<evidence type="ECO:0000313" key="5">
    <source>
        <dbReference type="EMBL" id="CAA6818933.1"/>
    </source>
</evidence>
<protein>
    <recommendedName>
        <fullName evidence="6">Metallophosphoesterase family protein</fullName>
    </recommendedName>
</protein>
<dbReference type="PANTHER" id="PTHR22953:SF153">
    <property type="entry name" value="PURPLE ACID PHOSPHATASE"/>
    <property type="match status" value="1"/>
</dbReference>
<dbReference type="SUPFAM" id="SSF49363">
    <property type="entry name" value="Purple acid phosphatase, N-terminal domain"/>
    <property type="match status" value="1"/>
</dbReference>
<dbReference type="Gene3D" id="2.60.40.380">
    <property type="entry name" value="Purple acid phosphatase-like, N-terminal"/>
    <property type="match status" value="1"/>
</dbReference>
<dbReference type="PANTHER" id="PTHR22953">
    <property type="entry name" value="ACID PHOSPHATASE RELATED"/>
    <property type="match status" value="1"/>
</dbReference>
<gene>
    <name evidence="5" type="ORF">HELGO_WM4964</name>
</gene>
<evidence type="ECO:0008006" key="6">
    <source>
        <dbReference type="Google" id="ProtNLM"/>
    </source>
</evidence>
<dbReference type="GO" id="GO:0046872">
    <property type="term" value="F:metal ion binding"/>
    <property type="evidence" value="ECO:0007669"/>
    <property type="project" value="InterPro"/>
</dbReference>
<feature type="domain" description="Purple acid phosphatase N-terminal" evidence="4">
    <location>
        <begin position="39"/>
        <end position="121"/>
    </location>
</feature>
<dbReference type="InterPro" id="IPR008963">
    <property type="entry name" value="Purple_acid_Pase-like_N"/>
</dbReference>
<dbReference type="AlphaFoldDB" id="A0A6S6TSC8"/>
<evidence type="ECO:0000256" key="1">
    <source>
        <dbReference type="ARBA" id="ARBA00022729"/>
    </source>
</evidence>
<keyword evidence="1" id="KW-0732">Signal</keyword>
<organism evidence="5">
    <name type="scientific">uncultured Sulfurovum sp</name>
    <dbReference type="NCBI Taxonomy" id="269237"/>
    <lineage>
        <taxon>Bacteria</taxon>
        <taxon>Pseudomonadati</taxon>
        <taxon>Campylobacterota</taxon>
        <taxon>Epsilonproteobacteria</taxon>
        <taxon>Campylobacterales</taxon>
        <taxon>Sulfurovaceae</taxon>
        <taxon>Sulfurovum</taxon>
        <taxon>environmental samples</taxon>
    </lineage>
</organism>
<dbReference type="InterPro" id="IPR029052">
    <property type="entry name" value="Metallo-depent_PP-like"/>
</dbReference>
<dbReference type="GO" id="GO:0003993">
    <property type="term" value="F:acid phosphatase activity"/>
    <property type="evidence" value="ECO:0007669"/>
    <property type="project" value="InterPro"/>
</dbReference>
<feature type="region of interest" description="Disordered" evidence="2">
    <location>
        <begin position="403"/>
        <end position="423"/>
    </location>
</feature>
<dbReference type="SUPFAM" id="SSF56300">
    <property type="entry name" value="Metallo-dependent phosphatases"/>
    <property type="match status" value="1"/>
</dbReference>
<dbReference type="Pfam" id="PF00149">
    <property type="entry name" value="Metallophos"/>
    <property type="match status" value="1"/>
</dbReference>
<reference evidence="5" key="1">
    <citation type="submission" date="2020-01" db="EMBL/GenBank/DDBJ databases">
        <authorList>
            <person name="Meier V. D."/>
            <person name="Meier V D."/>
        </authorList>
    </citation>
    <scope>NUCLEOTIDE SEQUENCE</scope>
    <source>
        <strain evidence="5">HLG_WM_MAG_05</strain>
    </source>
</reference>
<dbReference type="Pfam" id="PF16656">
    <property type="entry name" value="Pur_ac_phosph_N"/>
    <property type="match status" value="1"/>
</dbReference>
<proteinExistence type="predicted"/>
<name>A0A6S6TSC8_9BACT</name>
<evidence type="ECO:0000259" key="4">
    <source>
        <dbReference type="Pfam" id="PF16656"/>
    </source>
</evidence>
<dbReference type="InterPro" id="IPR039331">
    <property type="entry name" value="PAPs-like"/>
</dbReference>
<dbReference type="EMBL" id="CACVAU010000055">
    <property type="protein sequence ID" value="CAA6818933.1"/>
    <property type="molecule type" value="Genomic_DNA"/>
</dbReference>